<reference evidence="2 3" key="1">
    <citation type="submission" date="2015-01" db="EMBL/GenBank/DDBJ databases">
        <title>Genome Assembly of Bacillus badius MTCC 1458.</title>
        <authorList>
            <person name="Verma A."/>
            <person name="Khatri I."/>
            <person name="Mual P."/>
            <person name="Subramanian S."/>
            <person name="Krishnamurthi S."/>
        </authorList>
    </citation>
    <scope>NUCLEOTIDE SEQUENCE [LARGE SCALE GENOMIC DNA]</scope>
    <source>
        <strain evidence="2 3">MTCC 1458</strain>
    </source>
</reference>
<name>A0ABR5AWE7_BACBA</name>
<sequence length="97" mass="11230">MDNRRSRPPLILSLKDNTPFIEESWFGKRLRIGREVEIQLKRHCERCMIITVDPESGPRQPSLLKAVVKERNNYFGVYVSVIKTGDIQAGDEVFLID</sequence>
<dbReference type="PROSITE" id="PS51340">
    <property type="entry name" value="MOSC"/>
    <property type="match status" value="1"/>
</dbReference>
<evidence type="ECO:0000313" key="3">
    <source>
        <dbReference type="Proteomes" id="UP000031982"/>
    </source>
</evidence>
<keyword evidence="3" id="KW-1185">Reference proteome</keyword>
<comment type="caution">
    <text evidence="2">The sequence shown here is derived from an EMBL/GenBank/DDBJ whole genome shotgun (WGS) entry which is preliminary data.</text>
</comment>
<evidence type="ECO:0000259" key="1">
    <source>
        <dbReference type="PROSITE" id="PS51340"/>
    </source>
</evidence>
<dbReference type="InterPro" id="IPR011037">
    <property type="entry name" value="Pyrv_Knase-like_insert_dom_sf"/>
</dbReference>
<proteinExistence type="predicted"/>
<accession>A0ABR5AWE7</accession>
<dbReference type="Proteomes" id="UP000031982">
    <property type="component" value="Unassembled WGS sequence"/>
</dbReference>
<gene>
    <name evidence="2" type="ORF">SD77_3856</name>
</gene>
<protein>
    <submittedName>
        <fullName evidence="2">Flavodoxin reductases (Ferredoxin-NADPH reductases) family 1</fullName>
    </submittedName>
</protein>
<organism evidence="2 3">
    <name type="scientific">Bacillus badius</name>
    <dbReference type="NCBI Taxonomy" id="1455"/>
    <lineage>
        <taxon>Bacteria</taxon>
        <taxon>Bacillati</taxon>
        <taxon>Bacillota</taxon>
        <taxon>Bacilli</taxon>
        <taxon>Bacillales</taxon>
        <taxon>Bacillaceae</taxon>
        <taxon>Pseudobacillus</taxon>
    </lineage>
</organism>
<dbReference type="Gene3D" id="2.40.33.20">
    <property type="entry name" value="PK beta-barrel domain-like"/>
    <property type="match status" value="1"/>
</dbReference>
<feature type="domain" description="MOSC" evidence="1">
    <location>
        <begin position="1"/>
        <end position="96"/>
    </location>
</feature>
<dbReference type="SUPFAM" id="SSF50800">
    <property type="entry name" value="PK beta-barrel domain-like"/>
    <property type="match status" value="1"/>
</dbReference>
<evidence type="ECO:0000313" key="2">
    <source>
        <dbReference type="EMBL" id="KIL79055.1"/>
    </source>
</evidence>
<dbReference type="Pfam" id="PF03473">
    <property type="entry name" value="MOSC"/>
    <property type="match status" value="1"/>
</dbReference>
<dbReference type="InterPro" id="IPR005302">
    <property type="entry name" value="MoCF_Sase_C"/>
</dbReference>
<dbReference type="EMBL" id="JXLP01000005">
    <property type="protein sequence ID" value="KIL79055.1"/>
    <property type="molecule type" value="Genomic_DNA"/>
</dbReference>